<evidence type="ECO:0000256" key="9">
    <source>
        <dbReference type="ARBA" id="ARBA00047639"/>
    </source>
</evidence>
<dbReference type="InterPro" id="IPR041715">
    <property type="entry name" value="HisRS-like_core"/>
</dbReference>
<comment type="subcellular location">
    <subcellularLocation>
        <location evidence="10">Cytoplasm</location>
    </subcellularLocation>
</comment>
<dbReference type="InterPro" id="IPR004516">
    <property type="entry name" value="HisRS/HisZ"/>
</dbReference>
<keyword evidence="7 10" id="KW-0648">Protein biosynthesis</keyword>
<dbReference type="InterPro" id="IPR006195">
    <property type="entry name" value="aa-tRNA-synth_II"/>
</dbReference>
<dbReference type="PANTHER" id="PTHR43707:SF1">
    <property type="entry name" value="HISTIDINE--TRNA LIGASE, MITOCHONDRIAL-RELATED"/>
    <property type="match status" value="1"/>
</dbReference>
<feature type="domain" description="Aminoacyl-transfer RNA synthetases class-II family profile" evidence="12">
    <location>
        <begin position="12"/>
        <end position="330"/>
    </location>
</feature>
<feature type="binding site" evidence="11">
    <location>
        <begin position="270"/>
        <end position="271"/>
    </location>
    <ligand>
        <name>L-histidine</name>
        <dbReference type="ChEBI" id="CHEBI:57595"/>
    </ligand>
</feature>
<dbReference type="Pfam" id="PF13393">
    <property type="entry name" value="tRNA-synt_His"/>
    <property type="match status" value="1"/>
</dbReference>
<evidence type="ECO:0000256" key="2">
    <source>
        <dbReference type="ARBA" id="ARBA00011738"/>
    </source>
</evidence>
<dbReference type="SUPFAM" id="SSF52954">
    <property type="entry name" value="Class II aaRS ABD-related"/>
    <property type="match status" value="1"/>
</dbReference>
<dbReference type="PIRSF" id="PIRSF001549">
    <property type="entry name" value="His-tRNA_synth"/>
    <property type="match status" value="1"/>
</dbReference>
<dbReference type="InterPro" id="IPR036621">
    <property type="entry name" value="Anticodon-bd_dom_sf"/>
</dbReference>
<dbReference type="InterPro" id="IPR015807">
    <property type="entry name" value="His-tRNA-ligase"/>
</dbReference>
<dbReference type="STRING" id="394193.SAMN04489732_117181"/>
<dbReference type="PANTHER" id="PTHR43707">
    <property type="entry name" value="HISTIDYL-TRNA SYNTHETASE"/>
    <property type="match status" value="1"/>
</dbReference>
<dbReference type="Gene3D" id="3.30.930.10">
    <property type="entry name" value="Bira Bifunctional Protein, Domain 2"/>
    <property type="match status" value="1"/>
</dbReference>
<dbReference type="InterPro" id="IPR033656">
    <property type="entry name" value="HisRS_anticodon"/>
</dbReference>
<dbReference type="EC" id="6.1.1.21" evidence="10"/>
<dbReference type="InterPro" id="IPR004154">
    <property type="entry name" value="Anticodon-bd"/>
</dbReference>
<keyword evidence="3 10" id="KW-0963">Cytoplasm</keyword>
<evidence type="ECO:0000313" key="14">
    <source>
        <dbReference type="Proteomes" id="UP000198582"/>
    </source>
</evidence>
<dbReference type="Pfam" id="PF03129">
    <property type="entry name" value="HGTP_anticodon"/>
    <property type="match status" value="1"/>
</dbReference>
<dbReference type="SUPFAM" id="SSF55681">
    <property type="entry name" value="Class II aaRS and biotin synthetases"/>
    <property type="match status" value="1"/>
</dbReference>
<accession>A0A1H8YIH0</accession>
<evidence type="ECO:0000256" key="3">
    <source>
        <dbReference type="ARBA" id="ARBA00022490"/>
    </source>
</evidence>
<keyword evidence="4 10" id="KW-0436">Ligase</keyword>
<dbReference type="CDD" id="cd00773">
    <property type="entry name" value="HisRS-like_core"/>
    <property type="match status" value="1"/>
</dbReference>
<name>A0A1H8YIH0_9PSEU</name>
<dbReference type="RefSeq" id="WP_091624179.1">
    <property type="nucleotide sequence ID" value="NZ_FOEF01000017.1"/>
</dbReference>
<dbReference type="GO" id="GO:0006427">
    <property type="term" value="P:histidyl-tRNA aminoacylation"/>
    <property type="evidence" value="ECO:0007669"/>
    <property type="project" value="UniProtKB-UniRule"/>
</dbReference>
<feature type="binding site" evidence="11">
    <location>
        <position position="131"/>
    </location>
    <ligand>
        <name>L-histidine</name>
        <dbReference type="ChEBI" id="CHEBI:57595"/>
    </ligand>
</feature>
<dbReference type="Gene3D" id="3.40.50.800">
    <property type="entry name" value="Anticodon-binding domain"/>
    <property type="match status" value="1"/>
</dbReference>
<dbReference type="AlphaFoldDB" id="A0A1H8YIH0"/>
<dbReference type="NCBIfam" id="TIGR00442">
    <property type="entry name" value="hisS"/>
    <property type="match status" value="1"/>
</dbReference>
<dbReference type="GO" id="GO:0005524">
    <property type="term" value="F:ATP binding"/>
    <property type="evidence" value="ECO:0007669"/>
    <property type="project" value="UniProtKB-UniRule"/>
</dbReference>
<reference evidence="13 14" key="1">
    <citation type="submission" date="2016-10" db="EMBL/GenBank/DDBJ databases">
        <authorList>
            <person name="de Groot N.N."/>
        </authorList>
    </citation>
    <scope>NUCLEOTIDE SEQUENCE [LARGE SCALE GENOMIC DNA]</scope>
    <source>
        <strain evidence="13 14">DSM 44993</strain>
    </source>
</reference>
<comment type="subunit">
    <text evidence="2 10">Homodimer.</text>
</comment>
<comment type="catalytic activity">
    <reaction evidence="9 10">
        <text>tRNA(His) + L-histidine + ATP = L-histidyl-tRNA(His) + AMP + diphosphate + H(+)</text>
        <dbReference type="Rhea" id="RHEA:17313"/>
        <dbReference type="Rhea" id="RHEA-COMP:9665"/>
        <dbReference type="Rhea" id="RHEA-COMP:9689"/>
        <dbReference type="ChEBI" id="CHEBI:15378"/>
        <dbReference type="ChEBI" id="CHEBI:30616"/>
        <dbReference type="ChEBI" id="CHEBI:33019"/>
        <dbReference type="ChEBI" id="CHEBI:57595"/>
        <dbReference type="ChEBI" id="CHEBI:78442"/>
        <dbReference type="ChEBI" id="CHEBI:78527"/>
        <dbReference type="ChEBI" id="CHEBI:456215"/>
        <dbReference type="EC" id="6.1.1.21"/>
    </reaction>
</comment>
<dbReference type="InterPro" id="IPR045864">
    <property type="entry name" value="aa-tRNA-synth_II/BPL/LPL"/>
</dbReference>
<dbReference type="EMBL" id="FOEF01000017">
    <property type="protein sequence ID" value="SEP51863.1"/>
    <property type="molecule type" value="Genomic_DNA"/>
</dbReference>
<feature type="binding site" evidence="11">
    <location>
        <position position="266"/>
    </location>
    <ligand>
        <name>L-histidine</name>
        <dbReference type="ChEBI" id="CHEBI:57595"/>
    </ligand>
</feature>
<evidence type="ECO:0000256" key="8">
    <source>
        <dbReference type="ARBA" id="ARBA00023146"/>
    </source>
</evidence>
<evidence type="ECO:0000313" key="13">
    <source>
        <dbReference type="EMBL" id="SEP51863.1"/>
    </source>
</evidence>
<organism evidence="13 14">
    <name type="scientific">Amycolatopsis saalfeldensis</name>
    <dbReference type="NCBI Taxonomy" id="394193"/>
    <lineage>
        <taxon>Bacteria</taxon>
        <taxon>Bacillati</taxon>
        <taxon>Actinomycetota</taxon>
        <taxon>Actinomycetes</taxon>
        <taxon>Pseudonocardiales</taxon>
        <taxon>Pseudonocardiaceae</taxon>
        <taxon>Amycolatopsis</taxon>
    </lineage>
</organism>
<comment type="similarity">
    <text evidence="1 10">Belongs to the class-II aminoacyl-tRNA synthetase family.</text>
</comment>
<keyword evidence="6 10" id="KW-0067">ATP-binding</keyword>
<evidence type="ECO:0000256" key="1">
    <source>
        <dbReference type="ARBA" id="ARBA00008226"/>
    </source>
</evidence>
<dbReference type="PROSITE" id="PS50862">
    <property type="entry name" value="AA_TRNA_LIGASE_II"/>
    <property type="match status" value="1"/>
</dbReference>
<keyword evidence="14" id="KW-1185">Reference proteome</keyword>
<evidence type="ECO:0000256" key="11">
    <source>
        <dbReference type="PIRSR" id="PIRSR001549-1"/>
    </source>
</evidence>
<dbReference type="OrthoDB" id="9800814at2"/>
<feature type="binding site" evidence="11">
    <location>
        <begin position="83"/>
        <end position="85"/>
    </location>
    <ligand>
        <name>L-histidine</name>
        <dbReference type="ChEBI" id="CHEBI:57595"/>
    </ligand>
</feature>
<keyword evidence="5 10" id="KW-0547">Nucleotide-binding</keyword>
<evidence type="ECO:0000256" key="6">
    <source>
        <dbReference type="ARBA" id="ARBA00022840"/>
    </source>
</evidence>
<dbReference type="GO" id="GO:0005737">
    <property type="term" value="C:cytoplasm"/>
    <property type="evidence" value="ECO:0007669"/>
    <property type="project" value="UniProtKB-SubCell"/>
</dbReference>
<sequence length="432" mass="47104">MPEYLSTAPVKGTRDFLPAEMSVRTQVFGHLYEVLESYGFLRYDGPILEQAEVYERKSGQEIADQQLYTLTTRGGERLALRPEMTPSVARMIAGNAKSLSFPVRWYSHPNCHRYERPQRGRVREHWQINADIFGSDSANCEIEMFELIHDLMGALGASPDTFAVRVNDRNLLSSALTDVVGVTAEQLPQVFALVDRWEKTAADDLAASAAEIGLADKQFEKLTETLAAGPALLDELPAEVKENSNLVKVLSSSAASLVRFEPMIVRGLAYYTSTVFEVFDTSPQNRRALFGGGRYSDLASLFTKEQITGIGFGMGDVTLMDFLATHGLTPSPRSEVDVVVIPVDEQLADAAREVATSLRRAGLRTSTPLELRKLGKELTRADKAGAAAVVIVGQEDWAAGTVTVRGLATREQQQVALAEVPGVVSALLAPTA</sequence>
<evidence type="ECO:0000256" key="4">
    <source>
        <dbReference type="ARBA" id="ARBA00022598"/>
    </source>
</evidence>
<evidence type="ECO:0000256" key="7">
    <source>
        <dbReference type="ARBA" id="ARBA00022917"/>
    </source>
</evidence>
<protein>
    <recommendedName>
        <fullName evidence="10">Histidine--tRNA ligase</fullName>
        <ecNumber evidence="10">6.1.1.21</ecNumber>
    </recommendedName>
    <alternativeName>
        <fullName evidence="10">Histidyl-tRNA synthetase</fullName>
        <shortName evidence="10">HisRS</shortName>
    </alternativeName>
</protein>
<evidence type="ECO:0000259" key="12">
    <source>
        <dbReference type="PROSITE" id="PS50862"/>
    </source>
</evidence>
<dbReference type="CDD" id="cd00859">
    <property type="entry name" value="HisRS_anticodon"/>
    <property type="match status" value="1"/>
</dbReference>
<dbReference type="HAMAP" id="MF_00127">
    <property type="entry name" value="His_tRNA_synth"/>
    <property type="match status" value="1"/>
</dbReference>
<evidence type="ECO:0000256" key="5">
    <source>
        <dbReference type="ARBA" id="ARBA00022741"/>
    </source>
</evidence>
<proteinExistence type="inferred from homology"/>
<feature type="binding site" evidence="11">
    <location>
        <position position="113"/>
    </location>
    <ligand>
        <name>L-histidine</name>
        <dbReference type="ChEBI" id="CHEBI:57595"/>
    </ligand>
</feature>
<dbReference type="Proteomes" id="UP000198582">
    <property type="component" value="Unassembled WGS sequence"/>
</dbReference>
<feature type="binding site" evidence="11">
    <location>
        <position position="127"/>
    </location>
    <ligand>
        <name>L-histidine</name>
        <dbReference type="ChEBI" id="CHEBI:57595"/>
    </ligand>
</feature>
<keyword evidence="8 10" id="KW-0030">Aminoacyl-tRNA synthetase</keyword>
<evidence type="ECO:0000256" key="10">
    <source>
        <dbReference type="HAMAP-Rule" id="MF_00127"/>
    </source>
</evidence>
<dbReference type="GO" id="GO:0004821">
    <property type="term" value="F:histidine-tRNA ligase activity"/>
    <property type="evidence" value="ECO:0007669"/>
    <property type="project" value="UniProtKB-UniRule"/>
</dbReference>
<gene>
    <name evidence="10" type="primary">hisS</name>
    <name evidence="13" type="ORF">SAMN04489732_117181</name>
</gene>